<evidence type="ECO:0000256" key="1">
    <source>
        <dbReference type="ARBA" id="ARBA00005351"/>
    </source>
</evidence>
<reference evidence="2" key="1">
    <citation type="journal article" date="2016" name="Nat. Genet.">
        <title>The genome sequences of Arachis duranensis and Arachis ipaensis, the diploid ancestors of cultivated peanut.</title>
        <authorList>
            <person name="Bertioli D.J."/>
            <person name="Cannon S.B."/>
            <person name="Froenicke L."/>
            <person name="Huang G."/>
            <person name="Farmer A.D."/>
            <person name="Cannon E.K."/>
            <person name="Liu X."/>
            <person name="Gao D."/>
            <person name="Clevenger J."/>
            <person name="Dash S."/>
            <person name="Ren L."/>
            <person name="Moretzsohn M.C."/>
            <person name="Shirasawa K."/>
            <person name="Huang W."/>
            <person name="Vidigal B."/>
            <person name="Abernathy B."/>
            <person name="Chu Y."/>
            <person name="Niederhuth C.E."/>
            <person name="Umale P."/>
            <person name="Araujo A.C."/>
            <person name="Kozik A."/>
            <person name="Kim K.D."/>
            <person name="Burow M.D."/>
            <person name="Varshney R.K."/>
            <person name="Wang X."/>
            <person name="Zhang X."/>
            <person name="Barkley N."/>
            <person name="Guimaraes P.M."/>
            <person name="Isobe S."/>
            <person name="Guo B."/>
            <person name="Liao B."/>
            <person name="Stalker H.T."/>
            <person name="Schmitz R.J."/>
            <person name="Scheffler B.E."/>
            <person name="Leal-Bertioli S.C."/>
            <person name="Xun X."/>
            <person name="Jackson S.A."/>
            <person name="Michelmore R."/>
            <person name="Ozias-Akins P."/>
        </authorList>
    </citation>
    <scope>NUCLEOTIDE SEQUENCE [LARGE SCALE GENOMIC DNA]</scope>
    <source>
        <strain evidence="2">cv. V14167</strain>
    </source>
</reference>
<dbReference type="AlphaFoldDB" id="A0A6P5NI31"/>
<dbReference type="RefSeq" id="XP_020997282.2">
    <property type="nucleotide sequence ID" value="XM_021141623.2"/>
</dbReference>
<dbReference type="Pfam" id="PF04190">
    <property type="entry name" value="GET4"/>
    <property type="match status" value="1"/>
</dbReference>
<dbReference type="InterPro" id="IPR011990">
    <property type="entry name" value="TPR-like_helical_dom_sf"/>
</dbReference>
<dbReference type="KEGG" id="adu:110280547"/>
<proteinExistence type="inferred from homology"/>
<dbReference type="PANTHER" id="PTHR12875:SF0">
    <property type="entry name" value="GOLGI TO ER TRAFFIC PROTEIN 4 HOMOLOG"/>
    <property type="match status" value="1"/>
</dbReference>
<keyword evidence="2" id="KW-1185">Reference proteome</keyword>
<organism evidence="2 3">
    <name type="scientific">Arachis duranensis</name>
    <name type="common">Wild peanut</name>
    <dbReference type="NCBI Taxonomy" id="130453"/>
    <lineage>
        <taxon>Eukaryota</taxon>
        <taxon>Viridiplantae</taxon>
        <taxon>Streptophyta</taxon>
        <taxon>Embryophyta</taxon>
        <taxon>Tracheophyta</taxon>
        <taxon>Spermatophyta</taxon>
        <taxon>Magnoliopsida</taxon>
        <taxon>eudicotyledons</taxon>
        <taxon>Gunneridae</taxon>
        <taxon>Pentapetalae</taxon>
        <taxon>rosids</taxon>
        <taxon>fabids</taxon>
        <taxon>Fabales</taxon>
        <taxon>Fabaceae</taxon>
        <taxon>Papilionoideae</taxon>
        <taxon>50 kb inversion clade</taxon>
        <taxon>dalbergioids sensu lato</taxon>
        <taxon>Dalbergieae</taxon>
        <taxon>Pterocarpus clade</taxon>
        <taxon>Arachis</taxon>
    </lineage>
</organism>
<comment type="similarity">
    <text evidence="1">Belongs to the GET4 family.</text>
</comment>
<evidence type="ECO:0000313" key="2">
    <source>
        <dbReference type="Proteomes" id="UP000515211"/>
    </source>
</evidence>
<dbReference type="GO" id="GO:0005829">
    <property type="term" value="C:cytosol"/>
    <property type="evidence" value="ECO:0007669"/>
    <property type="project" value="TreeGrafter"/>
</dbReference>
<dbReference type="InterPro" id="IPR007317">
    <property type="entry name" value="GET4"/>
</dbReference>
<dbReference type="PANTHER" id="PTHR12875">
    <property type="entry name" value="GOLGI TO ER TRAFFIC PROTEIN 4 HOMOLOG"/>
    <property type="match status" value="1"/>
</dbReference>
<dbReference type="FunFam" id="1.25.40.10:FF:000387">
    <property type="entry name" value="Golgi to ER traffic protein 4"/>
    <property type="match status" value="1"/>
</dbReference>
<protein>
    <submittedName>
        <fullName evidence="3">Protein GET4-like</fullName>
    </submittedName>
</protein>
<reference evidence="3" key="2">
    <citation type="submission" date="2025-08" db="UniProtKB">
        <authorList>
            <consortium name="RefSeq"/>
        </authorList>
    </citation>
    <scope>IDENTIFICATION</scope>
    <source>
        <tissue evidence="3">Whole plant</tissue>
    </source>
</reference>
<accession>A0A6P5NI31</accession>
<evidence type="ECO:0000313" key="3">
    <source>
        <dbReference type="RefSeq" id="XP_020997282.2"/>
    </source>
</evidence>
<sequence>MFCCRYVSAERYSEALNILHPGACLQLTHGQVTCGAELASMYVETLVKGKISYDKKTLDLIKKIYQAFPRVPLPQHLWDVDDVQQLSEDIETAKARVEGCSSFLKAAIRWSAKYGVDSNGSPKLHIMLAEYIYSKSPEADIGKVTYHFMRGNDPKKFASTLVNFLGKCYLGEDDLMIARAVLRYLCQDNLREANLLGEEVKTQIESTKIEFPTSKLMQFITYLLQTMERDALPLFNMLRVNYKSSIDRKPAFHEMLDDIAKKFYGVQRRNPMGCLEIYIFKLMGSAE</sequence>
<dbReference type="GO" id="GO:0045048">
    <property type="term" value="P:protein insertion into ER membrane"/>
    <property type="evidence" value="ECO:0007669"/>
    <property type="project" value="InterPro"/>
</dbReference>
<dbReference type="Gene3D" id="1.25.40.10">
    <property type="entry name" value="Tetratricopeptide repeat domain"/>
    <property type="match status" value="1"/>
</dbReference>
<dbReference type="Proteomes" id="UP000515211">
    <property type="component" value="Chromosome 4"/>
</dbReference>
<dbReference type="GeneID" id="110280547"/>
<name>A0A6P5NI31_ARADU</name>
<gene>
    <name evidence="3" type="primary">LOC110280547</name>
</gene>